<proteinExistence type="predicted"/>
<keyword evidence="1" id="KW-0812">Transmembrane</keyword>
<evidence type="ECO:0000256" key="1">
    <source>
        <dbReference type="SAM" id="Phobius"/>
    </source>
</evidence>
<keyword evidence="1" id="KW-0472">Membrane</keyword>
<keyword evidence="1" id="KW-1133">Transmembrane helix</keyword>
<organism evidence="2 3">
    <name type="scientific">Enterobacter phage vB_EclS_CobraSix</name>
    <dbReference type="NCBI Taxonomy" id="2894794"/>
    <lineage>
        <taxon>Viruses</taxon>
        <taxon>Duplodnaviria</taxon>
        <taxon>Heunggongvirae</taxon>
        <taxon>Uroviricota</taxon>
        <taxon>Caudoviricetes</taxon>
        <taxon>Cobrasixvirus</taxon>
        <taxon>Cobrasixvirus cobrasix</taxon>
    </lineage>
</organism>
<gene>
    <name evidence="2" type="ORF">COBRASIX_84</name>
</gene>
<keyword evidence="3" id="KW-1185">Reference proteome</keyword>
<evidence type="ECO:0000313" key="3">
    <source>
        <dbReference type="Proteomes" id="UP000827816"/>
    </source>
</evidence>
<name>A0AAE8YPK0_9CAUD</name>
<feature type="transmembrane region" description="Helical" evidence="1">
    <location>
        <begin position="7"/>
        <end position="31"/>
    </location>
</feature>
<accession>A0AAE8YPK0</accession>
<dbReference type="EMBL" id="OK499971">
    <property type="protein sequence ID" value="UGO47247.1"/>
    <property type="molecule type" value="Genomic_DNA"/>
</dbReference>
<sequence length="37" mass="4162">MLTSQGWVAILQAPITYILVWFSLSVIHYMITGVPLV</sequence>
<reference evidence="2" key="1">
    <citation type="submission" date="2021-10" db="EMBL/GenBank/DDBJ databases">
        <authorList>
            <person name="Brantly S."/>
            <person name="Loertscher E."/>
            <person name="Chow J."/>
            <person name="Doney J."/>
            <person name="Standing N."/>
            <person name="Ruesch S."/>
            <person name="Holmstead J."/>
            <person name="Fairholm J."/>
            <person name="Parson M."/>
            <person name="Rodriguez W."/>
            <person name="Himes S."/>
            <person name="Tovar K."/>
            <person name="Wilkey A."/>
            <person name="Birch L."/>
            <person name="Hogan T."/>
            <person name="Flake P."/>
            <person name="Walker J."/>
            <person name="Johnson L."/>
            <person name="Kruger J.L."/>
            <person name="Sharma R."/>
            <person name="Breakwell D.P."/>
            <person name="Grose J.H."/>
        </authorList>
    </citation>
    <scope>NUCLEOTIDE SEQUENCE</scope>
</reference>
<dbReference type="Proteomes" id="UP000827816">
    <property type="component" value="Segment"/>
</dbReference>
<protein>
    <submittedName>
        <fullName evidence="2">Uncharacterized protein</fullName>
    </submittedName>
</protein>
<evidence type="ECO:0000313" key="2">
    <source>
        <dbReference type="EMBL" id="UGO47247.1"/>
    </source>
</evidence>